<organism evidence="14 15">
    <name type="scientific">Marinobacterium aestuariivivens</name>
    <dbReference type="NCBI Taxonomy" id="1698799"/>
    <lineage>
        <taxon>Bacteria</taxon>
        <taxon>Pseudomonadati</taxon>
        <taxon>Pseudomonadota</taxon>
        <taxon>Gammaproteobacteria</taxon>
        <taxon>Oceanospirillales</taxon>
        <taxon>Oceanospirillaceae</taxon>
        <taxon>Marinobacterium</taxon>
    </lineage>
</organism>
<evidence type="ECO:0000256" key="7">
    <source>
        <dbReference type="ARBA" id="ARBA00022777"/>
    </source>
</evidence>
<dbReference type="SUPFAM" id="SSF55083">
    <property type="entry name" value="6-hydroxymethyl-7,8-dihydropterin pyrophosphokinase, HPPK"/>
    <property type="match status" value="1"/>
</dbReference>
<name>A0ABW1ZYL5_9GAMM</name>
<evidence type="ECO:0000259" key="13">
    <source>
        <dbReference type="Pfam" id="PF01288"/>
    </source>
</evidence>
<protein>
    <recommendedName>
        <fullName evidence="4">2-amino-4-hydroxy-6-hydroxymethyldihydropteridine pyrophosphokinase</fullName>
        <ecNumber evidence="3">2.7.6.3</ecNumber>
    </recommendedName>
    <alternativeName>
        <fullName evidence="11">6-hydroxymethyl-7,8-dihydropterin pyrophosphokinase</fullName>
    </alternativeName>
    <alternativeName>
        <fullName evidence="12">7,8-dihydro-6-hydroxymethylpterin-pyrophosphokinase</fullName>
    </alternativeName>
</protein>
<comment type="function">
    <text evidence="10">Catalyzes the transfer of pyrophosphate from adenosine triphosphate (ATP) to 6-hydroxymethyl-7,8-dihydropterin, an enzymatic step in folate biosynthesis pathway.</text>
</comment>
<evidence type="ECO:0000256" key="1">
    <source>
        <dbReference type="ARBA" id="ARBA00005051"/>
    </source>
</evidence>
<keyword evidence="8" id="KW-0067">ATP-binding</keyword>
<dbReference type="RefSeq" id="WP_379908807.1">
    <property type="nucleotide sequence ID" value="NZ_JBHSWE010000001.1"/>
</dbReference>
<evidence type="ECO:0000256" key="2">
    <source>
        <dbReference type="ARBA" id="ARBA00005810"/>
    </source>
</evidence>
<evidence type="ECO:0000313" key="14">
    <source>
        <dbReference type="EMBL" id="MFC6670305.1"/>
    </source>
</evidence>
<evidence type="ECO:0000313" key="15">
    <source>
        <dbReference type="Proteomes" id="UP001596422"/>
    </source>
</evidence>
<keyword evidence="9" id="KW-0289">Folate biosynthesis</keyword>
<evidence type="ECO:0000256" key="10">
    <source>
        <dbReference type="ARBA" id="ARBA00029409"/>
    </source>
</evidence>
<keyword evidence="6" id="KW-0547">Nucleotide-binding</keyword>
<comment type="similarity">
    <text evidence="2">Belongs to the HPPK family.</text>
</comment>
<evidence type="ECO:0000256" key="4">
    <source>
        <dbReference type="ARBA" id="ARBA00016218"/>
    </source>
</evidence>
<dbReference type="Proteomes" id="UP001596422">
    <property type="component" value="Unassembled WGS sequence"/>
</dbReference>
<reference evidence="15" key="1">
    <citation type="journal article" date="2019" name="Int. J. Syst. Evol. Microbiol.">
        <title>The Global Catalogue of Microorganisms (GCM) 10K type strain sequencing project: providing services to taxonomists for standard genome sequencing and annotation.</title>
        <authorList>
            <consortium name="The Broad Institute Genomics Platform"/>
            <consortium name="The Broad Institute Genome Sequencing Center for Infectious Disease"/>
            <person name="Wu L."/>
            <person name="Ma J."/>
        </authorList>
    </citation>
    <scope>NUCLEOTIDE SEQUENCE [LARGE SCALE GENOMIC DNA]</scope>
    <source>
        <strain evidence="15">NBRC 111756</strain>
    </source>
</reference>
<dbReference type="InterPro" id="IPR000550">
    <property type="entry name" value="Hppk"/>
</dbReference>
<gene>
    <name evidence="14" type="ORF">ACFQDL_09610</name>
</gene>
<evidence type="ECO:0000256" key="6">
    <source>
        <dbReference type="ARBA" id="ARBA00022741"/>
    </source>
</evidence>
<evidence type="ECO:0000256" key="12">
    <source>
        <dbReference type="ARBA" id="ARBA00033413"/>
    </source>
</evidence>
<dbReference type="EC" id="2.7.6.3" evidence="3"/>
<dbReference type="InterPro" id="IPR035907">
    <property type="entry name" value="Hppk_sf"/>
</dbReference>
<evidence type="ECO:0000256" key="8">
    <source>
        <dbReference type="ARBA" id="ARBA00022840"/>
    </source>
</evidence>
<keyword evidence="7" id="KW-0418">Kinase</keyword>
<evidence type="ECO:0000256" key="3">
    <source>
        <dbReference type="ARBA" id="ARBA00013253"/>
    </source>
</evidence>
<dbReference type="Pfam" id="PF01288">
    <property type="entry name" value="HPPK"/>
    <property type="match status" value="1"/>
</dbReference>
<keyword evidence="15" id="KW-1185">Reference proteome</keyword>
<dbReference type="PANTHER" id="PTHR43071">
    <property type="entry name" value="2-AMINO-4-HYDROXY-6-HYDROXYMETHYLDIHYDROPTERIDINE PYROPHOSPHOKINASE"/>
    <property type="match status" value="1"/>
</dbReference>
<evidence type="ECO:0000256" key="5">
    <source>
        <dbReference type="ARBA" id="ARBA00022679"/>
    </source>
</evidence>
<comment type="pathway">
    <text evidence="1">Cofactor biosynthesis; tetrahydrofolate biosynthesis; 2-amino-4-hydroxy-6-hydroxymethyl-7,8-dihydropteridine diphosphate from 7,8-dihydroneopterin triphosphate: step 4/4.</text>
</comment>
<dbReference type="Gene3D" id="3.30.70.560">
    <property type="entry name" value="7,8-Dihydro-6-hydroxymethylpterin-pyrophosphokinase HPPK"/>
    <property type="match status" value="1"/>
</dbReference>
<sequence>MYYYLSIGSNIDPETNIARCIETLLTHFNIAYLFPCTYTAPEKIDSDHVFLNTLLIIESDQEEVELKRLFCQIEEALGRDRSDSRRSYKDRTCDIDILHSSRHCSPAYFEQCHESYLQQVLSRTSAKAEVSIYGLKFSDRPAAIYFQGGAGDKAVIQYKANTLQNRVEA</sequence>
<evidence type="ECO:0000256" key="9">
    <source>
        <dbReference type="ARBA" id="ARBA00022909"/>
    </source>
</evidence>
<feature type="domain" description="7,8-dihydro-6-hydroxymethylpterin-pyrophosphokinase" evidence="13">
    <location>
        <begin position="4"/>
        <end position="100"/>
    </location>
</feature>
<keyword evidence="5" id="KW-0808">Transferase</keyword>
<evidence type="ECO:0000256" key="11">
    <source>
        <dbReference type="ARBA" id="ARBA00029766"/>
    </source>
</evidence>
<accession>A0ABW1ZYL5</accession>
<proteinExistence type="inferred from homology"/>
<comment type="caution">
    <text evidence="14">The sequence shown here is derived from an EMBL/GenBank/DDBJ whole genome shotgun (WGS) entry which is preliminary data.</text>
</comment>
<dbReference type="EMBL" id="JBHSWE010000001">
    <property type="protein sequence ID" value="MFC6670305.1"/>
    <property type="molecule type" value="Genomic_DNA"/>
</dbReference>
<dbReference type="PANTHER" id="PTHR43071:SF1">
    <property type="entry name" value="2-AMINO-4-HYDROXY-6-HYDROXYMETHYLDIHYDROPTERIDINE PYROPHOSPHOKINASE"/>
    <property type="match status" value="1"/>
</dbReference>